<gene>
    <name evidence="3" type="ORF">LKMONMHP_3679</name>
</gene>
<reference evidence="3" key="2">
    <citation type="submission" date="2021-08" db="EMBL/GenBank/DDBJ databases">
        <authorList>
            <person name="Tani A."/>
            <person name="Ola A."/>
            <person name="Ogura Y."/>
            <person name="Katsura K."/>
            <person name="Hayashi T."/>
        </authorList>
    </citation>
    <scope>NUCLEOTIDE SEQUENCE</scope>
    <source>
        <strain evidence="3">NBRC 15689</strain>
    </source>
</reference>
<accession>A0ABQ4TD17</accession>
<evidence type="ECO:0000256" key="1">
    <source>
        <dbReference type="SAM" id="MobiDB-lite"/>
    </source>
</evidence>
<dbReference type="Proteomes" id="UP001055156">
    <property type="component" value="Unassembled WGS sequence"/>
</dbReference>
<comment type="caution">
    <text evidence="3">The sequence shown here is derived from an EMBL/GenBank/DDBJ whole genome shotgun (WGS) entry which is preliminary data.</text>
</comment>
<evidence type="ECO:0000313" key="4">
    <source>
        <dbReference type="Proteomes" id="UP001055156"/>
    </source>
</evidence>
<feature type="signal peptide" evidence="2">
    <location>
        <begin position="1"/>
        <end position="25"/>
    </location>
</feature>
<proteinExistence type="predicted"/>
<sequence>MPTQTRLRRLALVILSGATVVSTVAAVHAQEGGFLEQLFGVRPAPQPVAPVQPAWDPRAAAPQSYRARRHIRSSERPRARYVALPADPDKILGKQPVDSKAIAANPTAAIMKDETLRPGDIVVLPTGPKVFTGAASTGKRHRAADFEDVRQSRSVDKKTRALLLAMMVPHGAMPAAEARKYLAKARKLAPAEDIAPLERQARNESGARVINVWNAAR</sequence>
<dbReference type="RefSeq" id="WP_238312753.1">
    <property type="nucleotide sequence ID" value="NZ_BPQV01000012.1"/>
</dbReference>
<feature type="region of interest" description="Disordered" evidence="1">
    <location>
        <begin position="50"/>
        <end position="72"/>
    </location>
</feature>
<dbReference type="EMBL" id="BPQV01000012">
    <property type="protein sequence ID" value="GJE28805.1"/>
    <property type="molecule type" value="Genomic_DNA"/>
</dbReference>
<reference evidence="3" key="1">
    <citation type="journal article" date="2021" name="Front. Microbiol.">
        <title>Comprehensive Comparative Genomics and Phenotyping of Methylobacterium Species.</title>
        <authorList>
            <person name="Alessa O."/>
            <person name="Ogura Y."/>
            <person name="Fujitani Y."/>
            <person name="Takami H."/>
            <person name="Hayashi T."/>
            <person name="Sahin N."/>
            <person name="Tani A."/>
        </authorList>
    </citation>
    <scope>NUCLEOTIDE SEQUENCE</scope>
    <source>
        <strain evidence="3">NBRC 15689</strain>
    </source>
</reference>
<name>A0ABQ4TD17_METOR</name>
<feature type="chain" id="PRO_5047126269" evidence="2">
    <location>
        <begin position="26"/>
        <end position="217"/>
    </location>
</feature>
<protein>
    <submittedName>
        <fullName evidence="3">Uncharacterized protein</fullName>
    </submittedName>
</protein>
<keyword evidence="2" id="KW-0732">Signal</keyword>
<keyword evidence="4" id="KW-1185">Reference proteome</keyword>
<evidence type="ECO:0000256" key="2">
    <source>
        <dbReference type="SAM" id="SignalP"/>
    </source>
</evidence>
<organism evidence="3 4">
    <name type="scientific">Methylobacterium organophilum</name>
    <dbReference type="NCBI Taxonomy" id="410"/>
    <lineage>
        <taxon>Bacteria</taxon>
        <taxon>Pseudomonadati</taxon>
        <taxon>Pseudomonadota</taxon>
        <taxon>Alphaproteobacteria</taxon>
        <taxon>Hyphomicrobiales</taxon>
        <taxon>Methylobacteriaceae</taxon>
        <taxon>Methylobacterium</taxon>
    </lineage>
</organism>
<evidence type="ECO:0000313" key="3">
    <source>
        <dbReference type="EMBL" id="GJE28805.1"/>
    </source>
</evidence>